<protein>
    <submittedName>
        <fullName evidence="2">Uncharacterized protein</fullName>
    </submittedName>
</protein>
<feature type="region of interest" description="Disordered" evidence="1">
    <location>
        <begin position="265"/>
        <end position="288"/>
    </location>
</feature>
<gene>
    <name evidence="2" type="ORF">PHYSODRAFT_246978</name>
</gene>
<reference evidence="2 3" key="1">
    <citation type="journal article" date="2006" name="Science">
        <title>Phytophthora genome sequences uncover evolutionary origins and mechanisms of pathogenesis.</title>
        <authorList>
            <person name="Tyler B.M."/>
            <person name="Tripathy S."/>
            <person name="Zhang X."/>
            <person name="Dehal P."/>
            <person name="Jiang R.H."/>
            <person name="Aerts A."/>
            <person name="Arredondo F.D."/>
            <person name="Baxter L."/>
            <person name="Bensasson D."/>
            <person name="Beynon J.L."/>
            <person name="Chapman J."/>
            <person name="Damasceno C.M."/>
            <person name="Dorrance A.E."/>
            <person name="Dou D."/>
            <person name="Dickerman A.W."/>
            <person name="Dubchak I.L."/>
            <person name="Garbelotto M."/>
            <person name="Gijzen M."/>
            <person name="Gordon S.G."/>
            <person name="Govers F."/>
            <person name="Grunwald N.J."/>
            <person name="Huang W."/>
            <person name="Ivors K.L."/>
            <person name="Jones R.W."/>
            <person name="Kamoun S."/>
            <person name="Krampis K."/>
            <person name="Lamour K.H."/>
            <person name="Lee M.K."/>
            <person name="McDonald W.H."/>
            <person name="Medina M."/>
            <person name="Meijer H.J."/>
            <person name="Nordberg E.K."/>
            <person name="Maclean D.J."/>
            <person name="Ospina-Giraldo M.D."/>
            <person name="Morris P.F."/>
            <person name="Phuntumart V."/>
            <person name="Putnam N.H."/>
            <person name="Rash S."/>
            <person name="Rose J.K."/>
            <person name="Sakihama Y."/>
            <person name="Salamov A.A."/>
            <person name="Savidor A."/>
            <person name="Scheuring C.F."/>
            <person name="Smith B.M."/>
            <person name="Sobral B.W."/>
            <person name="Terry A."/>
            <person name="Torto-Alalibo T.A."/>
            <person name="Win J."/>
            <person name="Xu Z."/>
            <person name="Zhang H."/>
            <person name="Grigoriev I.V."/>
            <person name="Rokhsar D.S."/>
            <person name="Boore J.L."/>
        </authorList>
    </citation>
    <scope>NUCLEOTIDE SEQUENCE [LARGE SCALE GENOMIC DNA]</scope>
    <source>
        <strain evidence="2 3">P6497</strain>
    </source>
</reference>
<feature type="compositionally biased region" description="Acidic residues" evidence="1">
    <location>
        <begin position="157"/>
        <end position="166"/>
    </location>
</feature>
<dbReference type="AlphaFoldDB" id="G4Z8S0"/>
<sequence length="473" mass="51888">MVSLTRLQDVERQLSTAATALQLHLRGLKSEREHIGWAQIAALALVCGRIEQVQSELRQSTTEILALARRSLAGGDATNKGEDTETEDEDENAELEGEQSVKGATRGQVEEAEAAVDQVQRCGEQDGASEEEEKQNEAVVKLEPVAITADFTRDGVVEEEATESDDGSSRQVVDEVEISGEKMIWESDVEVKREMISRSGSVEAGEQSSSDELEQLCDATVETNGVEVAVEEISRKKEEDTQEVGVEITEAGCRQGGLINYGKSKYSEATEESSEPAMENEGTAASDTRIAPNEAECEENHAEMHTGGVETTTAEPKTTESESVTESEAQVPRMDVKSADTSPIETTETSHQSRTTTMDTPDSKKDEERDGTTERIAHMNQWAKAVAELQSTALRDCLQAGNSVTAAVTDLISTTDRFLSEAMQREPKFNCRLWIKRMIVALNNLFEMINDPNVLEAFSALRENLPKLKRHAE</sequence>
<dbReference type="Proteomes" id="UP000002640">
    <property type="component" value="Unassembled WGS sequence"/>
</dbReference>
<dbReference type="InParanoid" id="G4Z8S0"/>
<keyword evidence="3" id="KW-1185">Reference proteome</keyword>
<feature type="compositionally biased region" description="Basic and acidic residues" evidence="1">
    <location>
        <begin position="361"/>
        <end position="370"/>
    </location>
</feature>
<feature type="region of interest" description="Disordered" evidence="1">
    <location>
        <begin position="74"/>
        <end position="173"/>
    </location>
</feature>
<feature type="compositionally biased region" description="Acidic residues" evidence="1">
    <location>
        <begin position="84"/>
        <end position="97"/>
    </location>
</feature>
<dbReference type="GeneID" id="20637667"/>
<evidence type="ECO:0000256" key="1">
    <source>
        <dbReference type="SAM" id="MobiDB-lite"/>
    </source>
</evidence>
<evidence type="ECO:0000313" key="3">
    <source>
        <dbReference type="Proteomes" id="UP000002640"/>
    </source>
</evidence>
<dbReference type="EMBL" id="JH159153">
    <property type="protein sequence ID" value="EGZ19102.1"/>
    <property type="molecule type" value="Genomic_DNA"/>
</dbReference>
<feature type="region of interest" description="Disordered" evidence="1">
    <location>
        <begin position="302"/>
        <end position="370"/>
    </location>
</feature>
<dbReference type="KEGG" id="psoj:PHYSODRAFT_246978"/>
<dbReference type="RefSeq" id="XP_009521819.1">
    <property type="nucleotide sequence ID" value="XM_009523524.1"/>
</dbReference>
<name>G4Z8S0_PHYSP</name>
<accession>G4Z8S0</accession>
<organism evidence="2 3">
    <name type="scientific">Phytophthora sojae (strain P6497)</name>
    <name type="common">Soybean stem and root rot agent</name>
    <name type="synonym">Phytophthora megasperma f. sp. glycines</name>
    <dbReference type="NCBI Taxonomy" id="1094619"/>
    <lineage>
        <taxon>Eukaryota</taxon>
        <taxon>Sar</taxon>
        <taxon>Stramenopiles</taxon>
        <taxon>Oomycota</taxon>
        <taxon>Peronosporomycetes</taxon>
        <taxon>Peronosporales</taxon>
        <taxon>Peronosporaceae</taxon>
        <taxon>Phytophthora</taxon>
    </lineage>
</organism>
<evidence type="ECO:0000313" key="2">
    <source>
        <dbReference type="EMBL" id="EGZ19102.1"/>
    </source>
</evidence>
<proteinExistence type="predicted"/>
<feature type="compositionally biased region" description="Low complexity" evidence="1">
    <location>
        <begin position="345"/>
        <end position="357"/>
    </location>
</feature>